<dbReference type="AlphaFoldDB" id="A0A2T7W2X3"/>
<keyword evidence="1" id="KW-0378">Hydrolase</keyword>
<organism evidence="3 4">
    <name type="scientific">Microbacterium testaceum</name>
    <name type="common">Aureobacterium testaceum</name>
    <name type="synonym">Brevibacterium testaceum</name>
    <dbReference type="NCBI Taxonomy" id="2033"/>
    <lineage>
        <taxon>Bacteria</taxon>
        <taxon>Bacillati</taxon>
        <taxon>Actinomycetota</taxon>
        <taxon>Actinomycetes</taxon>
        <taxon>Micrococcales</taxon>
        <taxon>Microbacteriaceae</taxon>
        <taxon>Microbacterium</taxon>
    </lineage>
</organism>
<evidence type="ECO:0000256" key="2">
    <source>
        <dbReference type="SAM" id="MobiDB-lite"/>
    </source>
</evidence>
<dbReference type="GO" id="GO:0016787">
    <property type="term" value="F:hydrolase activity"/>
    <property type="evidence" value="ECO:0007669"/>
    <property type="project" value="UniProtKB-KW"/>
</dbReference>
<accession>A0A2T7W2X3</accession>
<reference evidence="3 4" key="1">
    <citation type="submission" date="2018-04" db="EMBL/GenBank/DDBJ databases">
        <authorList>
            <person name="Go L.Y."/>
            <person name="Mitchell J.A."/>
        </authorList>
    </citation>
    <scope>NUCLEOTIDE SEQUENCE [LARGE SCALE GENOMIC DNA]</scope>
    <source>
        <strain evidence="3 4">TPD7010</strain>
    </source>
</reference>
<gene>
    <name evidence="3" type="ORF">DC432_14265</name>
</gene>
<dbReference type="EMBL" id="QDFT01000052">
    <property type="protein sequence ID" value="PVE62964.1"/>
    <property type="molecule type" value="Genomic_DNA"/>
</dbReference>
<comment type="caution">
    <text evidence="3">The sequence shown here is derived from an EMBL/GenBank/DDBJ whole genome shotgun (WGS) entry which is preliminary data.</text>
</comment>
<dbReference type="Proteomes" id="UP000244649">
    <property type="component" value="Unassembled WGS sequence"/>
</dbReference>
<dbReference type="CDD" id="cd05829">
    <property type="entry name" value="Sortase_F"/>
    <property type="match status" value="1"/>
</dbReference>
<proteinExistence type="predicted"/>
<evidence type="ECO:0000256" key="1">
    <source>
        <dbReference type="ARBA" id="ARBA00022801"/>
    </source>
</evidence>
<evidence type="ECO:0000313" key="3">
    <source>
        <dbReference type="EMBL" id="PVE62964.1"/>
    </source>
</evidence>
<dbReference type="InterPro" id="IPR042001">
    <property type="entry name" value="Sortase_F"/>
</dbReference>
<feature type="compositionally biased region" description="Low complexity" evidence="2">
    <location>
        <begin position="59"/>
        <end position="70"/>
    </location>
</feature>
<dbReference type="InterPro" id="IPR005754">
    <property type="entry name" value="Sortase"/>
</dbReference>
<name>A0A2T7W2X3_MICTE</name>
<sequence>MTNGVRRVPRNGGAPRVAGGLALAVALVCTGCTTAPVDSAPAPPTVAASPAASGPPAPTASASPSPTVEATDPARVVIPALDLDEPLIDLGLAADGSMEVPEDYAEVGWFTGGGRPGGTGPTVIAAHVDSPTGPAVFQRLREVVVGDTVEVFGADGSVHTYRVVETADYPKAQFPTARVFGATARDELRVITCGGVFDRAAGSYVDNRVVFAERV</sequence>
<evidence type="ECO:0000313" key="4">
    <source>
        <dbReference type="Proteomes" id="UP000244649"/>
    </source>
</evidence>
<dbReference type="Gene3D" id="2.40.260.10">
    <property type="entry name" value="Sortase"/>
    <property type="match status" value="1"/>
</dbReference>
<feature type="region of interest" description="Disordered" evidence="2">
    <location>
        <begin position="41"/>
        <end position="70"/>
    </location>
</feature>
<dbReference type="SUPFAM" id="SSF63817">
    <property type="entry name" value="Sortase"/>
    <property type="match status" value="1"/>
</dbReference>
<protein>
    <submittedName>
        <fullName evidence="3">Class F sortase</fullName>
    </submittedName>
</protein>
<dbReference type="Pfam" id="PF04203">
    <property type="entry name" value="Sortase"/>
    <property type="match status" value="1"/>
</dbReference>
<feature type="compositionally biased region" description="Low complexity" evidence="2">
    <location>
        <begin position="41"/>
        <end position="52"/>
    </location>
</feature>
<dbReference type="InterPro" id="IPR023365">
    <property type="entry name" value="Sortase_dom-sf"/>
</dbReference>